<keyword evidence="2" id="KW-0547">Nucleotide-binding</keyword>
<keyword evidence="6" id="KW-1185">Reference proteome</keyword>
<dbReference type="InterPro" id="IPR017871">
    <property type="entry name" value="ABC_transporter-like_CS"/>
</dbReference>
<dbReference type="InterPro" id="IPR008995">
    <property type="entry name" value="Mo/tungstate-bd_C_term_dom"/>
</dbReference>
<dbReference type="GO" id="GO:0043190">
    <property type="term" value="C:ATP-binding cassette (ABC) transporter complex"/>
    <property type="evidence" value="ECO:0007669"/>
    <property type="project" value="UniProtKB-ARBA"/>
</dbReference>
<evidence type="ECO:0000259" key="4">
    <source>
        <dbReference type="PROSITE" id="PS50893"/>
    </source>
</evidence>
<dbReference type="Pfam" id="PF00005">
    <property type="entry name" value="ABC_tran"/>
    <property type="match status" value="1"/>
</dbReference>
<dbReference type="HOGENOM" id="CLU_000604_1_1_0"/>
<dbReference type="InterPro" id="IPR050093">
    <property type="entry name" value="ABC_SmlMolc_Importer"/>
</dbReference>
<dbReference type="SUPFAM" id="SSF50331">
    <property type="entry name" value="MOP-like"/>
    <property type="match status" value="1"/>
</dbReference>
<proteinExistence type="predicted"/>
<dbReference type="Proteomes" id="UP000003233">
    <property type="component" value="Unassembled WGS sequence"/>
</dbReference>
<feature type="domain" description="ABC transporter" evidence="4">
    <location>
        <begin position="5"/>
        <end position="235"/>
    </location>
</feature>
<dbReference type="GO" id="GO:0005524">
    <property type="term" value="F:ATP binding"/>
    <property type="evidence" value="ECO:0007669"/>
    <property type="project" value="UniProtKB-KW"/>
</dbReference>
<evidence type="ECO:0000256" key="3">
    <source>
        <dbReference type="ARBA" id="ARBA00022840"/>
    </source>
</evidence>
<dbReference type="PROSITE" id="PS50893">
    <property type="entry name" value="ABC_TRANSPORTER_2"/>
    <property type="match status" value="1"/>
</dbReference>
<dbReference type="PANTHER" id="PTHR42781:SF4">
    <property type="entry name" value="SPERMIDINE_PUTRESCINE IMPORT ATP-BINDING PROTEIN POTA"/>
    <property type="match status" value="1"/>
</dbReference>
<dbReference type="BioCyc" id="FSP457404-HMP:GTSQ-798-MONOMER"/>
<keyword evidence="1" id="KW-0813">Transport</keyword>
<keyword evidence="3" id="KW-0067">ATP-binding</keyword>
<evidence type="ECO:0000256" key="2">
    <source>
        <dbReference type="ARBA" id="ARBA00022741"/>
    </source>
</evidence>
<dbReference type="SUPFAM" id="SSF52540">
    <property type="entry name" value="P-loop containing nucleoside triphosphate hydrolases"/>
    <property type="match status" value="1"/>
</dbReference>
<dbReference type="InterPro" id="IPR003439">
    <property type="entry name" value="ABC_transporter-like_ATP-bd"/>
</dbReference>
<dbReference type="PANTHER" id="PTHR42781">
    <property type="entry name" value="SPERMIDINE/PUTRESCINE IMPORT ATP-BINDING PROTEIN POTA"/>
    <property type="match status" value="1"/>
</dbReference>
<dbReference type="FunFam" id="3.40.50.300:FF:000042">
    <property type="entry name" value="Maltose/maltodextrin ABC transporter, ATP-binding protein"/>
    <property type="match status" value="1"/>
</dbReference>
<dbReference type="PROSITE" id="PS00211">
    <property type="entry name" value="ABC_TRANSPORTER_1"/>
    <property type="match status" value="1"/>
</dbReference>
<organism evidence="5 6">
    <name type="scientific">Fusobacterium ulcerans 12-1B</name>
    <dbReference type="NCBI Taxonomy" id="457404"/>
    <lineage>
        <taxon>Bacteria</taxon>
        <taxon>Fusobacteriati</taxon>
        <taxon>Fusobacteriota</taxon>
        <taxon>Fusobacteriia</taxon>
        <taxon>Fusobacteriales</taxon>
        <taxon>Fusobacteriaceae</taxon>
        <taxon>Fusobacterium</taxon>
    </lineage>
</organism>
<sequence length="373" mass="41646">MSVAIKVNNVVKKFGDNVIIPGMSVNIKNGEFFTLLGPSGCGKTTLLRMIAGFNSIEGGEICFDDKVINDMPAHKRNIGMVFQSYAIFPHMTVRENVEYGLKLRKVNKAEMKEKTDDILDVVKITEYQERLPERLSGGQQQRVALARAIVIHPNVLLMDEPLSNLDAKLRVEMRSAIRDIQKKVGITTVYVTHDQEEALSVSDRIAVINKGEIQQIGQPHDIYARPANQFVSTFIGHSNLFKGNIKIDGEEKSVVFKNGYKVKMDNLSDEVKEGQEIVIAVRPEEFSISDEGIETTIKTSMFLGKYTNYEIDAKAEEIVSGMPALEFSQDVGHALHIYQVGEKIVLKPNAKKINIFTEDGKKSLIKGVDPYAD</sequence>
<evidence type="ECO:0000256" key="1">
    <source>
        <dbReference type="ARBA" id="ARBA00022448"/>
    </source>
</evidence>
<dbReference type="GO" id="GO:0016887">
    <property type="term" value="F:ATP hydrolysis activity"/>
    <property type="evidence" value="ECO:0007669"/>
    <property type="project" value="InterPro"/>
</dbReference>
<dbReference type="SMART" id="SM00382">
    <property type="entry name" value="AAA"/>
    <property type="match status" value="1"/>
</dbReference>
<dbReference type="GO" id="GO:0140359">
    <property type="term" value="F:ABC-type transporter activity"/>
    <property type="evidence" value="ECO:0007669"/>
    <property type="project" value="UniProtKB-ARBA"/>
</dbReference>
<dbReference type="Gene3D" id="2.40.50.100">
    <property type="match status" value="1"/>
</dbReference>
<dbReference type="EMBL" id="AGWJ02000002">
    <property type="protein sequence ID" value="EHO82766.1"/>
    <property type="molecule type" value="Genomic_DNA"/>
</dbReference>
<dbReference type="AlphaFoldDB" id="H1PQV3"/>
<comment type="caution">
    <text evidence="5">The sequence shown here is derived from an EMBL/GenBank/DDBJ whole genome shotgun (WGS) entry which is preliminary data.</text>
</comment>
<accession>H1PQV3</accession>
<dbReference type="PATRIC" id="fig|457404.5.peg.469"/>
<dbReference type="InterPro" id="IPR003593">
    <property type="entry name" value="AAA+_ATPase"/>
</dbReference>
<reference evidence="5 6" key="1">
    <citation type="submission" date="2012-07" db="EMBL/GenBank/DDBJ databases">
        <title>The Genome Sequence of Fusobacterium ulcerans 12_1B.</title>
        <authorList>
            <consortium name="The Broad Institute Genome Sequencing Platform"/>
            <person name="Earl A."/>
            <person name="Ward D."/>
            <person name="Feldgarden M."/>
            <person name="Gevers D."/>
            <person name="Strauss J."/>
            <person name="Ambrose C.E."/>
            <person name="Allen-Vercoe E."/>
            <person name="Walker B."/>
            <person name="Young S.K."/>
            <person name="Zeng Q."/>
            <person name="Gargeya S."/>
            <person name="Fitzgerald M."/>
            <person name="Haas B."/>
            <person name="Abouelleil A."/>
            <person name="Alvarado L."/>
            <person name="Arachchi H.M."/>
            <person name="Berlin A.M."/>
            <person name="Chapman S.B."/>
            <person name="Goldberg J."/>
            <person name="Griggs A."/>
            <person name="Gujja S."/>
            <person name="Hansen M."/>
            <person name="Howarth C."/>
            <person name="Imamovic A."/>
            <person name="Larimer J."/>
            <person name="McCowen C."/>
            <person name="Montmayeur A."/>
            <person name="Murphy C."/>
            <person name="Neiman D."/>
            <person name="Pearson M."/>
            <person name="Priest M."/>
            <person name="Roberts A."/>
            <person name="Saif S."/>
            <person name="Shea T."/>
            <person name="Sisk P."/>
            <person name="Sykes S."/>
            <person name="Wortman J."/>
            <person name="Nusbaum C."/>
            <person name="Birren B."/>
        </authorList>
    </citation>
    <scope>NUCLEOTIDE SEQUENCE [LARGE SCALE GENOMIC DNA]</scope>
    <source>
        <strain evidence="5 6">12_1B</strain>
    </source>
</reference>
<evidence type="ECO:0000313" key="6">
    <source>
        <dbReference type="Proteomes" id="UP000003233"/>
    </source>
</evidence>
<gene>
    <name evidence="5" type="ORF">HMPREF0402_00796</name>
</gene>
<protein>
    <recommendedName>
        <fullName evidence="4">ABC transporter domain-containing protein</fullName>
    </recommendedName>
</protein>
<dbReference type="Gene3D" id="3.40.50.300">
    <property type="entry name" value="P-loop containing nucleotide triphosphate hydrolases"/>
    <property type="match status" value="1"/>
</dbReference>
<dbReference type="RefSeq" id="WP_008696201.1">
    <property type="nucleotide sequence ID" value="NZ_KE161007.1"/>
</dbReference>
<evidence type="ECO:0000313" key="5">
    <source>
        <dbReference type="EMBL" id="EHO82766.1"/>
    </source>
</evidence>
<dbReference type="InterPro" id="IPR027417">
    <property type="entry name" value="P-loop_NTPase"/>
</dbReference>
<name>H1PQV3_9FUSO</name>